<keyword evidence="5 10" id="KW-1133">Transmembrane helix</keyword>
<dbReference type="InterPro" id="IPR018488">
    <property type="entry name" value="cNMP-bd_CS"/>
</dbReference>
<keyword evidence="3" id="KW-1003">Cell membrane</keyword>
<evidence type="ECO:0000256" key="4">
    <source>
        <dbReference type="ARBA" id="ARBA00022692"/>
    </source>
</evidence>
<evidence type="ECO:0000313" key="13">
    <source>
        <dbReference type="Proteomes" id="UP000219621"/>
    </source>
</evidence>
<dbReference type="GO" id="GO:0098719">
    <property type="term" value="P:sodium ion import across plasma membrane"/>
    <property type="evidence" value="ECO:0007669"/>
    <property type="project" value="TreeGrafter"/>
</dbReference>
<dbReference type="GO" id="GO:0015385">
    <property type="term" value="F:sodium:proton antiporter activity"/>
    <property type="evidence" value="ECO:0007669"/>
    <property type="project" value="InterPro"/>
</dbReference>
<dbReference type="Gene3D" id="2.60.120.10">
    <property type="entry name" value="Jelly Rolls"/>
    <property type="match status" value="1"/>
</dbReference>
<dbReference type="SUPFAM" id="SSF51206">
    <property type="entry name" value="cAMP-binding domain-like"/>
    <property type="match status" value="1"/>
</dbReference>
<dbReference type="PROSITE" id="PS50042">
    <property type="entry name" value="CNMP_BINDING_3"/>
    <property type="match status" value="1"/>
</dbReference>
<accession>A0A286H1G0</accession>
<dbReference type="InterPro" id="IPR018422">
    <property type="entry name" value="Cation/H_exchanger_CPA1"/>
</dbReference>
<dbReference type="CDD" id="cd00038">
    <property type="entry name" value="CAP_ED"/>
    <property type="match status" value="1"/>
</dbReference>
<evidence type="ECO:0000313" key="12">
    <source>
        <dbReference type="EMBL" id="SOE01144.1"/>
    </source>
</evidence>
<evidence type="ECO:0000259" key="11">
    <source>
        <dbReference type="PROSITE" id="PS50042"/>
    </source>
</evidence>
<evidence type="ECO:0000256" key="1">
    <source>
        <dbReference type="ARBA" id="ARBA00004651"/>
    </source>
</evidence>
<reference evidence="12 13" key="1">
    <citation type="submission" date="2017-09" db="EMBL/GenBank/DDBJ databases">
        <authorList>
            <person name="Ehlers B."/>
            <person name="Leendertz F.H."/>
        </authorList>
    </citation>
    <scope>NUCLEOTIDE SEQUENCE [LARGE SCALE GENOMIC DNA]</scope>
    <source>
        <strain evidence="12 13">USBA 140</strain>
    </source>
</reference>
<dbReference type="InterPro" id="IPR006153">
    <property type="entry name" value="Cation/H_exchanger_TM"/>
</dbReference>
<dbReference type="Gene3D" id="6.10.140.1330">
    <property type="match status" value="1"/>
</dbReference>
<dbReference type="RefSeq" id="WP_097281524.1">
    <property type="nucleotide sequence ID" value="NZ_OCNJ01000016.1"/>
</dbReference>
<dbReference type="AlphaFoldDB" id="A0A286H1G0"/>
<organism evidence="12 13">
    <name type="scientific">Caenispirillum bisanense</name>
    <dbReference type="NCBI Taxonomy" id="414052"/>
    <lineage>
        <taxon>Bacteria</taxon>
        <taxon>Pseudomonadati</taxon>
        <taxon>Pseudomonadota</taxon>
        <taxon>Alphaproteobacteria</taxon>
        <taxon>Rhodospirillales</taxon>
        <taxon>Novispirillaceae</taxon>
        <taxon>Caenispirillum</taxon>
    </lineage>
</organism>
<feature type="transmembrane region" description="Helical" evidence="10">
    <location>
        <begin position="356"/>
        <end position="375"/>
    </location>
</feature>
<evidence type="ECO:0000256" key="5">
    <source>
        <dbReference type="ARBA" id="ARBA00022989"/>
    </source>
</evidence>
<dbReference type="SMART" id="SM00100">
    <property type="entry name" value="cNMP"/>
    <property type="match status" value="1"/>
</dbReference>
<feature type="domain" description="Cyclic nucleotide-binding" evidence="11">
    <location>
        <begin position="701"/>
        <end position="815"/>
    </location>
</feature>
<feature type="transmembrane region" description="Helical" evidence="10">
    <location>
        <begin position="70"/>
        <end position="87"/>
    </location>
</feature>
<evidence type="ECO:0000256" key="9">
    <source>
        <dbReference type="ARBA" id="ARBA00023201"/>
    </source>
</evidence>
<dbReference type="PROSITE" id="PS00888">
    <property type="entry name" value="CNMP_BINDING_1"/>
    <property type="match status" value="1"/>
</dbReference>
<keyword evidence="2" id="KW-0813">Transport</keyword>
<feature type="transmembrane region" description="Helical" evidence="10">
    <location>
        <begin position="227"/>
        <end position="243"/>
    </location>
</feature>
<dbReference type="EMBL" id="OCNJ01000016">
    <property type="protein sequence ID" value="SOE01144.1"/>
    <property type="molecule type" value="Genomic_DNA"/>
</dbReference>
<feature type="transmembrane region" description="Helical" evidence="10">
    <location>
        <begin position="6"/>
        <end position="24"/>
    </location>
</feature>
<feature type="transmembrane region" description="Helical" evidence="10">
    <location>
        <begin position="166"/>
        <end position="185"/>
    </location>
</feature>
<name>A0A286H1G0_9PROT</name>
<dbReference type="Proteomes" id="UP000219621">
    <property type="component" value="Unassembled WGS sequence"/>
</dbReference>
<feature type="transmembrane region" description="Helical" evidence="10">
    <location>
        <begin position="36"/>
        <end position="58"/>
    </location>
</feature>
<dbReference type="OrthoDB" id="9809206at2"/>
<feature type="transmembrane region" description="Helical" evidence="10">
    <location>
        <begin position="387"/>
        <end position="411"/>
    </location>
</feature>
<feature type="transmembrane region" description="Helical" evidence="10">
    <location>
        <begin position="315"/>
        <end position="336"/>
    </location>
</feature>
<dbReference type="GO" id="GO:0005886">
    <property type="term" value="C:plasma membrane"/>
    <property type="evidence" value="ECO:0007669"/>
    <property type="project" value="UniProtKB-SubCell"/>
</dbReference>
<evidence type="ECO:0000256" key="3">
    <source>
        <dbReference type="ARBA" id="ARBA00022475"/>
    </source>
</evidence>
<dbReference type="Pfam" id="PF00027">
    <property type="entry name" value="cNMP_binding"/>
    <property type="match status" value="1"/>
</dbReference>
<evidence type="ECO:0000256" key="8">
    <source>
        <dbReference type="ARBA" id="ARBA00023136"/>
    </source>
</evidence>
<dbReference type="GO" id="GO:0051453">
    <property type="term" value="P:regulation of intracellular pH"/>
    <property type="evidence" value="ECO:0007669"/>
    <property type="project" value="TreeGrafter"/>
</dbReference>
<dbReference type="PANTHER" id="PTHR10110">
    <property type="entry name" value="SODIUM/HYDROGEN EXCHANGER"/>
    <property type="match status" value="1"/>
</dbReference>
<feature type="transmembrane region" description="Helical" evidence="10">
    <location>
        <begin position="125"/>
        <end position="146"/>
    </location>
</feature>
<evidence type="ECO:0000256" key="2">
    <source>
        <dbReference type="ARBA" id="ARBA00022448"/>
    </source>
</evidence>
<gene>
    <name evidence="12" type="ORF">SAMN05421508_11640</name>
</gene>
<evidence type="ECO:0000256" key="6">
    <source>
        <dbReference type="ARBA" id="ARBA00023053"/>
    </source>
</evidence>
<dbReference type="InterPro" id="IPR000595">
    <property type="entry name" value="cNMP-bd_dom"/>
</dbReference>
<keyword evidence="13" id="KW-1185">Reference proteome</keyword>
<dbReference type="Pfam" id="PF00999">
    <property type="entry name" value="Na_H_Exchanger"/>
    <property type="match status" value="1"/>
</dbReference>
<feature type="transmembrane region" description="Helical" evidence="10">
    <location>
        <begin position="99"/>
        <end position="119"/>
    </location>
</feature>
<dbReference type="PANTHER" id="PTHR10110:SF86">
    <property type="entry name" value="SODIUM_HYDROGEN EXCHANGER 7"/>
    <property type="match status" value="1"/>
</dbReference>
<keyword evidence="9" id="KW-0739">Sodium transport</keyword>
<keyword evidence="8 10" id="KW-0472">Membrane</keyword>
<keyword evidence="7" id="KW-0406">Ion transport</keyword>
<feature type="transmembrane region" description="Helical" evidence="10">
    <location>
        <begin position="197"/>
        <end position="220"/>
    </location>
</feature>
<proteinExistence type="predicted"/>
<dbReference type="InterPro" id="IPR014710">
    <property type="entry name" value="RmlC-like_jellyroll"/>
</dbReference>
<evidence type="ECO:0000256" key="7">
    <source>
        <dbReference type="ARBA" id="ARBA00023065"/>
    </source>
</evidence>
<feature type="transmembrane region" description="Helical" evidence="10">
    <location>
        <begin position="249"/>
        <end position="266"/>
    </location>
</feature>
<dbReference type="GO" id="GO:0015386">
    <property type="term" value="F:potassium:proton antiporter activity"/>
    <property type="evidence" value="ECO:0007669"/>
    <property type="project" value="TreeGrafter"/>
</dbReference>
<keyword evidence="6" id="KW-0915">Sodium</keyword>
<evidence type="ECO:0000256" key="10">
    <source>
        <dbReference type="SAM" id="Phobius"/>
    </source>
</evidence>
<dbReference type="InterPro" id="IPR018490">
    <property type="entry name" value="cNMP-bd_dom_sf"/>
</dbReference>
<protein>
    <submittedName>
        <fullName evidence="12">Sodium/proton antiporter, CPA1 family</fullName>
    </submittedName>
</protein>
<sequence>MAMGGIELAVLGVAGLLGLVILLVPAAARLNVPFSLALAVFGMVLGVAAEALPPGLLAAGLDAFHLSSDAFIVLFLPVLLFETAVVVDVRRLMDDITPILLLAVVAVVVSTAVVGLSLAAVSDVGLIACLLLAAIVSTTDPVAVVAIFRDLGVPHRLSLLVEGESLFNDAAAIVLFTLFLGMLTGERQPDPVAAVGAFAWGFAGGLAVGWLAGRALFLLVSALRGHRFAEITATVAAAYLVFIVGEHELHVSGVVAVVTLALVLSYEGRTRMSAQTWTSLVDVWQQLGFWASSLVFVLATLRVPEMLRAMTGADLVLLAVLVVAALAARALVLFGLLPVMTRLGLAQGISRPLRAVVLWGGLRGAVSLALALAVVEAPGVPAATRDFVAVLTTAFVLFTLFVNAPLLGPLIRWLGLDRLSPADAAVRGRAIAAALATVRGRIDEAAEDYGLDPTRAAAVAARYTERLAAAEAEASPEGGTDERLRAGLLMVTGHEAAHTLAQFRDGILSGRMARRLMAETARLEDALKTTGLDGYAAACTAALAFSPRFRLTLVLQRRFGWDRPLAAELANRAEALLLTQTTLRQLRAFAADRLAAVMGGAAAAACVQVLDARAEGVEKALDALRLQYGGFFQALQQQYLERAARRVEESEYRRLRADGVIGHEVHRDLLADLRTRAAALARRPPLDLDLEPAVLLRRMPLFDGLSPTDLAAVARRLRPRLAVPGELVVRKGDRGEAMYFIASGAVEAKVAPAPVRLGTGDFFGELAVLTKAPRRADIEALCFCQLLELHARDLDALTRTSPSLKAAIHDTARRRLDAADSLQRAAEAV</sequence>
<keyword evidence="4 10" id="KW-0812">Transmembrane</keyword>
<comment type="subcellular location">
    <subcellularLocation>
        <location evidence="1">Cell membrane</location>
        <topology evidence="1">Multi-pass membrane protein</topology>
    </subcellularLocation>
</comment>